<protein>
    <submittedName>
        <fullName evidence="3">ROK family protein</fullName>
    </submittedName>
</protein>
<name>A0A6I2GB18_9LACT</name>
<dbReference type="Proteomes" id="UP000430975">
    <property type="component" value="Unassembled WGS sequence"/>
</dbReference>
<dbReference type="Pfam" id="PF00480">
    <property type="entry name" value="ROK"/>
    <property type="match status" value="1"/>
</dbReference>
<comment type="similarity">
    <text evidence="1">Belongs to the ROK (NagC/XylR) family.</text>
</comment>
<reference evidence="4 5" key="1">
    <citation type="submission" date="2019-11" db="EMBL/GenBank/DDBJ databases">
        <title>Characterisation of Fundicoccus ignavus gen. nov. sp. nov., a novel genus of the family Aerococcaceae isolated from bulk tank milk.</title>
        <authorList>
            <person name="Siebert A."/>
            <person name="Huptas C."/>
            <person name="Wenning M."/>
            <person name="Scherer S."/>
            <person name="Doll E.V."/>
        </authorList>
    </citation>
    <scope>NUCLEOTIDE SEQUENCE [LARGE SCALE GENOMIC DNA]</scope>
    <source>
        <strain evidence="2 5">DSM 109653</strain>
        <strain evidence="3 4">WS4759</strain>
    </source>
</reference>
<dbReference type="EMBL" id="WJQS01000002">
    <property type="protein sequence ID" value="MRI84957.1"/>
    <property type="molecule type" value="Genomic_DNA"/>
</dbReference>
<dbReference type="InterPro" id="IPR000600">
    <property type="entry name" value="ROK"/>
</dbReference>
<dbReference type="PANTHER" id="PTHR18964:SF170">
    <property type="entry name" value="SUGAR KINASE"/>
    <property type="match status" value="1"/>
</dbReference>
<dbReference type="SUPFAM" id="SSF53067">
    <property type="entry name" value="Actin-like ATPase domain"/>
    <property type="match status" value="1"/>
</dbReference>
<dbReference type="Gene3D" id="3.30.420.40">
    <property type="match status" value="2"/>
</dbReference>
<organism evidence="3 4">
    <name type="scientific">Fundicoccus ignavus</name>
    <dbReference type="NCBI Taxonomy" id="2664442"/>
    <lineage>
        <taxon>Bacteria</taxon>
        <taxon>Bacillati</taxon>
        <taxon>Bacillota</taxon>
        <taxon>Bacilli</taxon>
        <taxon>Lactobacillales</taxon>
        <taxon>Aerococcaceae</taxon>
        <taxon>Fundicoccus</taxon>
    </lineage>
</organism>
<proteinExistence type="inferred from homology"/>
<comment type="caution">
    <text evidence="3">The sequence shown here is derived from an EMBL/GenBank/DDBJ whole genome shotgun (WGS) entry which is preliminary data.</text>
</comment>
<dbReference type="Proteomes" id="UP000469870">
    <property type="component" value="Unassembled WGS sequence"/>
</dbReference>
<sequence>MSLLVFDIGGQGVKYAIWQNNELIEKSSFKTPDNWESLQEELFNVYEQLKNKAEITGVAFSCPGSVDNKAGVINGISAVPYVHGFKIVEAWEKLFNLPVTMENDANAAALAELGYGVAKDYQNVAFMIIGSGIGGAVAMNGELVKGRHLFAGEFGYMLMDDTNTLSNLASSLLQISRYNENNSEDRIENGLELFNLAESGHAEAQAIVDNIFDSLARGIYNLSLVIDPELIAIGGGISVREDIVDQLTKRTKLLLEKQGASEIKPNIQVCHFFNDANLIGAAVNFERTITL</sequence>
<dbReference type="EMBL" id="WJQR01000013">
    <property type="protein sequence ID" value="MRI82556.1"/>
    <property type="molecule type" value="Genomic_DNA"/>
</dbReference>
<evidence type="ECO:0000313" key="4">
    <source>
        <dbReference type="Proteomes" id="UP000430975"/>
    </source>
</evidence>
<gene>
    <name evidence="3" type="ORF">GIY09_03460</name>
    <name evidence="2" type="ORF">GIY11_11105</name>
</gene>
<evidence type="ECO:0000313" key="2">
    <source>
        <dbReference type="EMBL" id="MRI82556.1"/>
    </source>
</evidence>
<dbReference type="RefSeq" id="WP_153862630.1">
    <property type="nucleotide sequence ID" value="NZ_WJQR01000013.1"/>
</dbReference>
<evidence type="ECO:0000256" key="1">
    <source>
        <dbReference type="ARBA" id="ARBA00006479"/>
    </source>
</evidence>
<dbReference type="CDD" id="cd24152">
    <property type="entry name" value="ASKHA_NBD_ROK-like"/>
    <property type="match status" value="1"/>
</dbReference>
<dbReference type="InterPro" id="IPR043129">
    <property type="entry name" value="ATPase_NBD"/>
</dbReference>
<accession>A0A6I2GB18</accession>
<dbReference type="PANTHER" id="PTHR18964">
    <property type="entry name" value="ROK (REPRESSOR, ORF, KINASE) FAMILY"/>
    <property type="match status" value="1"/>
</dbReference>
<dbReference type="AlphaFoldDB" id="A0A6I2GB18"/>
<evidence type="ECO:0000313" key="5">
    <source>
        <dbReference type="Proteomes" id="UP000469870"/>
    </source>
</evidence>
<evidence type="ECO:0000313" key="3">
    <source>
        <dbReference type="EMBL" id="MRI84957.1"/>
    </source>
</evidence>
<keyword evidence="4" id="KW-1185">Reference proteome</keyword>